<accession>A0ABS1JEV7</accession>
<comment type="similarity">
    <text evidence="6 10 11">Belongs to the ribulose-phosphate 3-epimerase family.</text>
</comment>
<feature type="binding site" evidence="10">
    <location>
        <begin position="142"/>
        <end position="145"/>
    </location>
    <ligand>
        <name>substrate</name>
    </ligand>
</feature>
<feature type="binding site" evidence="10">
    <location>
        <position position="35"/>
    </location>
    <ligand>
        <name>a divalent metal cation</name>
        <dbReference type="ChEBI" id="CHEBI:60240"/>
    </ligand>
</feature>
<dbReference type="PROSITE" id="PS01086">
    <property type="entry name" value="RIBUL_P_3_EPIMER_2"/>
    <property type="match status" value="1"/>
</dbReference>
<keyword evidence="13" id="KW-1185">Reference proteome</keyword>
<evidence type="ECO:0000256" key="9">
    <source>
        <dbReference type="ARBA" id="ARBA00023235"/>
    </source>
</evidence>
<dbReference type="RefSeq" id="WP_201637836.1">
    <property type="nucleotide sequence ID" value="NZ_JAEQNB010000007.1"/>
</dbReference>
<evidence type="ECO:0000256" key="2">
    <source>
        <dbReference type="ARBA" id="ARBA00001936"/>
    </source>
</evidence>
<comment type="function">
    <text evidence="10">Catalyzes the reversible epimerization of D-ribulose 5-phosphate to D-xylulose 5-phosphate.</text>
</comment>
<dbReference type="PROSITE" id="PS01085">
    <property type="entry name" value="RIBUL_P_3_EPIMER_1"/>
    <property type="match status" value="1"/>
</dbReference>
<evidence type="ECO:0000256" key="7">
    <source>
        <dbReference type="ARBA" id="ARBA00013188"/>
    </source>
</evidence>
<evidence type="ECO:0000256" key="4">
    <source>
        <dbReference type="ARBA" id="ARBA00001947"/>
    </source>
</evidence>
<evidence type="ECO:0000256" key="3">
    <source>
        <dbReference type="ARBA" id="ARBA00001941"/>
    </source>
</evidence>
<evidence type="ECO:0000256" key="8">
    <source>
        <dbReference type="ARBA" id="ARBA00022723"/>
    </source>
</evidence>
<evidence type="ECO:0000256" key="11">
    <source>
        <dbReference type="PIRNR" id="PIRNR001461"/>
    </source>
</evidence>
<feature type="binding site" evidence="10">
    <location>
        <position position="66"/>
    </location>
    <ligand>
        <name>substrate</name>
    </ligand>
</feature>
<dbReference type="CDD" id="cd00429">
    <property type="entry name" value="RPE"/>
    <property type="match status" value="1"/>
</dbReference>
<keyword evidence="8 10" id="KW-0479">Metal-binding</keyword>
<comment type="cofactor">
    <cofactor evidence="10">
        <name>a divalent metal cation</name>
        <dbReference type="ChEBI" id="CHEBI:60240"/>
    </cofactor>
    <text evidence="10">Binds 1 divalent metal cation per subunit.</text>
</comment>
<proteinExistence type="inferred from homology"/>
<feature type="binding site" evidence="10">
    <location>
        <position position="66"/>
    </location>
    <ligand>
        <name>a divalent metal cation</name>
        <dbReference type="ChEBI" id="CHEBI:60240"/>
    </ligand>
</feature>
<dbReference type="NCBIfam" id="TIGR01163">
    <property type="entry name" value="rpe"/>
    <property type="match status" value="1"/>
</dbReference>
<evidence type="ECO:0000256" key="1">
    <source>
        <dbReference type="ARBA" id="ARBA00001782"/>
    </source>
</evidence>
<comment type="cofactor">
    <cofactor evidence="2">
        <name>Mn(2+)</name>
        <dbReference type="ChEBI" id="CHEBI:29035"/>
    </cofactor>
</comment>
<dbReference type="NCBIfam" id="NF004076">
    <property type="entry name" value="PRK05581.1-4"/>
    <property type="match status" value="1"/>
</dbReference>
<dbReference type="InterPro" id="IPR013785">
    <property type="entry name" value="Aldolase_TIM"/>
</dbReference>
<keyword evidence="10 11" id="KW-0119">Carbohydrate metabolism</keyword>
<comment type="caution">
    <text evidence="10">Lacks conserved residue(s) required for the propagation of feature annotation.</text>
</comment>
<comment type="pathway">
    <text evidence="10">Carbohydrate degradation.</text>
</comment>
<dbReference type="Gene3D" id="3.20.20.70">
    <property type="entry name" value="Aldolase class I"/>
    <property type="match status" value="1"/>
</dbReference>
<dbReference type="InterPro" id="IPR026019">
    <property type="entry name" value="Ribul_P_3_epim"/>
</dbReference>
<organism evidence="12 13">
    <name type="scientific">Tumebacillus amylolyticus</name>
    <dbReference type="NCBI Taxonomy" id="2801339"/>
    <lineage>
        <taxon>Bacteria</taxon>
        <taxon>Bacillati</taxon>
        <taxon>Bacillota</taxon>
        <taxon>Bacilli</taxon>
        <taxon>Bacillales</taxon>
        <taxon>Alicyclobacillaceae</taxon>
        <taxon>Tumebacillus</taxon>
    </lineage>
</organism>
<evidence type="ECO:0000313" key="12">
    <source>
        <dbReference type="EMBL" id="MBL0388832.1"/>
    </source>
</evidence>
<feature type="active site" description="Proton donor" evidence="10">
    <location>
        <position position="176"/>
    </location>
</feature>
<dbReference type="PANTHER" id="PTHR11749">
    <property type="entry name" value="RIBULOSE-5-PHOSPHATE-3-EPIMERASE"/>
    <property type="match status" value="1"/>
</dbReference>
<dbReference type="InterPro" id="IPR000056">
    <property type="entry name" value="Ribul_P_3_epim-like"/>
</dbReference>
<dbReference type="GO" id="GO:0004750">
    <property type="term" value="F:D-ribulose-phosphate 3-epimerase activity"/>
    <property type="evidence" value="ECO:0007669"/>
    <property type="project" value="UniProtKB-EC"/>
</dbReference>
<dbReference type="EMBL" id="JAEQNB010000007">
    <property type="protein sequence ID" value="MBL0388832.1"/>
    <property type="molecule type" value="Genomic_DNA"/>
</dbReference>
<feature type="binding site" evidence="10">
    <location>
        <position position="8"/>
    </location>
    <ligand>
        <name>substrate</name>
    </ligand>
</feature>
<feature type="active site" description="Proton acceptor" evidence="10">
    <location>
        <position position="35"/>
    </location>
</feature>
<comment type="cofactor">
    <cofactor evidence="3">
        <name>Co(2+)</name>
        <dbReference type="ChEBI" id="CHEBI:48828"/>
    </cofactor>
</comment>
<evidence type="ECO:0000256" key="10">
    <source>
        <dbReference type="HAMAP-Rule" id="MF_02227"/>
    </source>
</evidence>
<keyword evidence="9 10" id="KW-0413">Isomerase</keyword>
<comment type="catalytic activity">
    <reaction evidence="1 10 11">
        <text>D-ribulose 5-phosphate = D-xylulose 5-phosphate</text>
        <dbReference type="Rhea" id="RHEA:13677"/>
        <dbReference type="ChEBI" id="CHEBI:57737"/>
        <dbReference type="ChEBI" id="CHEBI:58121"/>
        <dbReference type="EC" id="5.1.3.1"/>
    </reaction>
</comment>
<evidence type="ECO:0000256" key="6">
    <source>
        <dbReference type="ARBA" id="ARBA00009541"/>
    </source>
</evidence>
<comment type="cofactor">
    <cofactor evidence="4">
        <name>Zn(2+)</name>
        <dbReference type="ChEBI" id="CHEBI:29105"/>
    </cofactor>
</comment>
<protein>
    <recommendedName>
        <fullName evidence="7 10">Ribulose-phosphate 3-epimerase</fullName>
        <ecNumber evidence="7 10">5.1.3.1</ecNumber>
    </recommendedName>
</protein>
<comment type="caution">
    <text evidence="12">The sequence shown here is derived from an EMBL/GenBank/DDBJ whole genome shotgun (WGS) entry which is preliminary data.</text>
</comment>
<feature type="binding site" evidence="10">
    <location>
        <begin position="176"/>
        <end position="178"/>
    </location>
    <ligand>
        <name>substrate</name>
    </ligand>
</feature>
<dbReference type="EC" id="5.1.3.1" evidence="7 10"/>
<evidence type="ECO:0000313" key="13">
    <source>
        <dbReference type="Proteomes" id="UP000602284"/>
    </source>
</evidence>
<dbReference type="InterPro" id="IPR011060">
    <property type="entry name" value="RibuloseP-bd_barrel"/>
</dbReference>
<feature type="binding site" evidence="10">
    <location>
        <position position="33"/>
    </location>
    <ligand>
        <name>a divalent metal cation</name>
        <dbReference type="ChEBI" id="CHEBI:60240"/>
    </ligand>
</feature>
<comment type="cofactor">
    <cofactor evidence="5">
        <name>Fe(2+)</name>
        <dbReference type="ChEBI" id="CHEBI:29033"/>
    </cofactor>
</comment>
<dbReference type="Pfam" id="PF00834">
    <property type="entry name" value="Ribul_P_3_epim"/>
    <property type="match status" value="1"/>
</dbReference>
<sequence>MDTRIAPSILSADFSKLGEEIASVEAGGADWLHVDVMDGHFVPNITIGPLVVEAIKPHTKLPLDCHLMITNPDTYIPAFAKAGADVITVHVEACPHLHRTLQLIRSLGVKAGVALNPHTPLAMIENVLTELDMVLLMTVNPGFGGQKFIENVVPKIKDLRQSLDTQDLQHVEIEVDGGINEETSRLVRAAGANVLVAGNAIYNAPDRADAIRRIRG</sequence>
<reference evidence="12 13" key="1">
    <citation type="submission" date="2021-01" db="EMBL/GenBank/DDBJ databases">
        <title>Tumebacillus sp. strain ITR2 16S ribosomal RNA gene Genome sequencing and assembly.</title>
        <authorList>
            <person name="Kang M."/>
        </authorList>
    </citation>
    <scope>NUCLEOTIDE SEQUENCE [LARGE SCALE GENOMIC DNA]</scope>
    <source>
        <strain evidence="12 13">ITR2</strain>
    </source>
</reference>
<feature type="binding site" evidence="10">
    <location>
        <position position="176"/>
    </location>
    <ligand>
        <name>a divalent metal cation</name>
        <dbReference type="ChEBI" id="CHEBI:60240"/>
    </ligand>
</feature>
<name>A0ABS1JEV7_9BACL</name>
<dbReference type="SUPFAM" id="SSF51366">
    <property type="entry name" value="Ribulose-phoshate binding barrel"/>
    <property type="match status" value="1"/>
</dbReference>
<dbReference type="PIRSF" id="PIRSF001461">
    <property type="entry name" value="RPE"/>
    <property type="match status" value="1"/>
</dbReference>
<evidence type="ECO:0000256" key="5">
    <source>
        <dbReference type="ARBA" id="ARBA00001954"/>
    </source>
</evidence>
<dbReference type="Proteomes" id="UP000602284">
    <property type="component" value="Unassembled WGS sequence"/>
</dbReference>
<dbReference type="HAMAP" id="MF_02227">
    <property type="entry name" value="RPE"/>
    <property type="match status" value="1"/>
</dbReference>
<gene>
    <name evidence="10" type="primary">rpe</name>
    <name evidence="12" type="ORF">JJB07_19705</name>
</gene>